<proteinExistence type="predicted"/>
<organism evidence="1">
    <name type="scientific">Arundo donax</name>
    <name type="common">Giant reed</name>
    <name type="synonym">Donax arundinaceus</name>
    <dbReference type="NCBI Taxonomy" id="35708"/>
    <lineage>
        <taxon>Eukaryota</taxon>
        <taxon>Viridiplantae</taxon>
        <taxon>Streptophyta</taxon>
        <taxon>Embryophyta</taxon>
        <taxon>Tracheophyta</taxon>
        <taxon>Spermatophyta</taxon>
        <taxon>Magnoliopsida</taxon>
        <taxon>Liliopsida</taxon>
        <taxon>Poales</taxon>
        <taxon>Poaceae</taxon>
        <taxon>PACMAD clade</taxon>
        <taxon>Arundinoideae</taxon>
        <taxon>Arundineae</taxon>
        <taxon>Arundo</taxon>
    </lineage>
</organism>
<reference evidence="1" key="2">
    <citation type="journal article" date="2015" name="Data Brief">
        <title>Shoot transcriptome of the giant reed, Arundo donax.</title>
        <authorList>
            <person name="Barrero R.A."/>
            <person name="Guerrero F.D."/>
            <person name="Moolhuijzen P."/>
            <person name="Goolsby J.A."/>
            <person name="Tidwell J."/>
            <person name="Bellgard S.E."/>
            <person name="Bellgard M.I."/>
        </authorList>
    </citation>
    <scope>NUCLEOTIDE SEQUENCE</scope>
    <source>
        <tissue evidence="1">Shoot tissue taken approximately 20 cm above the soil surface</tissue>
    </source>
</reference>
<reference evidence="1" key="1">
    <citation type="submission" date="2014-09" db="EMBL/GenBank/DDBJ databases">
        <authorList>
            <person name="Magalhaes I.L.F."/>
            <person name="Oliveira U."/>
            <person name="Santos F.R."/>
            <person name="Vidigal T.H.D.A."/>
            <person name="Brescovit A.D."/>
            <person name="Santos A.J."/>
        </authorList>
    </citation>
    <scope>NUCLEOTIDE SEQUENCE</scope>
    <source>
        <tissue evidence="1">Shoot tissue taken approximately 20 cm above the soil surface</tissue>
    </source>
</reference>
<evidence type="ECO:0000313" key="1">
    <source>
        <dbReference type="EMBL" id="JAD65318.1"/>
    </source>
</evidence>
<protein>
    <submittedName>
        <fullName evidence="1">Uncharacterized protein</fullName>
    </submittedName>
</protein>
<sequence>MLPFWNALLHRRMLYSFSELNLLSF</sequence>
<dbReference type="EMBL" id="GBRH01232577">
    <property type="protein sequence ID" value="JAD65318.1"/>
    <property type="molecule type" value="Transcribed_RNA"/>
</dbReference>
<name>A0A0A9BSY3_ARUDO</name>
<accession>A0A0A9BSY3</accession>
<dbReference type="AlphaFoldDB" id="A0A0A9BSY3"/>